<keyword evidence="7 11" id="KW-0040">ANK repeat</keyword>
<protein>
    <recommendedName>
        <fullName evidence="13">Ion transport domain-containing protein</fullName>
    </recommendedName>
</protein>
<evidence type="ECO:0000259" key="13">
    <source>
        <dbReference type="Pfam" id="PF00520"/>
    </source>
</evidence>
<dbReference type="GO" id="GO:0005216">
    <property type="term" value="F:monoatomic ion channel activity"/>
    <property type="evidence" value="ECO:0007669"/>
    <property type="project" value="InterPro"/>
</dbReference>
<dbReference type="Pfam" id="PF00023">
    <property type="entry name" value="Ank"/>
    <property type="match status" value="1"/>
</dbReference>
<organism evidence="14 15">
    <name type="scientific">Drosophila rubida</name>
    <dbReference type="NCBI Taxonomy" id="30044"/>
    <lineage>
        <taxon>Eukaryota</taxon>
        <taxon>Metazoa</taxon>
        <taxon>Ecdysozoa</taxon>
        <taxon>Arthropoda</taxon>
        <taxon>Hexapoda</taxon>
        <taxon>Insecta</taxon>
        <taxon>Pterygota</taxon>
        <taxon>Neoptera</taxon>
        <taxon>Endopterygota</taxon>
        <taxon>Diptera</taxon>
        <taxon>Brachycera</taxon>
        <taxon>Muscomorpha</taxon>
        <taxon>Ephydroidea</taxon>
        <taxon>Drosophilidae</taxon>
        <taxon>Drosophila</taxon>
    </lineage>
</organism>
<evidence type="ECO:0000256" key="5">
    <source>
        <dbReference type="ARBA" id="ARBA00022737"/>
    </source>
</evidence>
<feature type="repeat" description="ANK" evidence="11">
    <location>
        <begin position="366"/>
        <end position="398"/>
    </location>
</feature>
<keyword evidence="8" id="KW-0406">Ion transport</keyword>
<feature type="transmembrane region" description="Helical" evidence="12">
    <location>
        <begin position="487"/>
        <end position="509"/>
    </location>
</feature>
<evidence type="ECO:0000256" key="4">
    <source>
        <dbReference type="ARBA" id="ARBA00022692"/>
    </source>
</evidence>
<dbReference type="InterPro" id="IPR005821">
    <property type="entry name" value="Ion_trans_dom"/>
</dbReference>
<dbReference type="PROSITE" id="PS50088">
    <property type="entry name" value="ANK_REPEAT"/>
    <property type="match status" value="1"/>
</dbReference>
<evidence type="ECO:0000256" key="2">
    <source>
        <dbReference type="ARBA" id="ARBA00022448"/>
    </source>
</evidence>
<keyword evidence="2" id="KW-0813">Transport</keyword>
<keyword evidence="6 12" id="KW-1133">Transmembrane helix</keyword>
<evidence type="ECO:0000256" key="11">
    <source>
        <dbReference type="PROSITE-ProRule" id="PRU00023"/>
    </source>
</evidence>
<dbReference type="InterPro" id="IPR052076">
    <property type="entry name" value="TRP_cation_channel"/>
</dbReference>
<dbReference type="InterPro" id="IPR002110">
    <property type="entry name" value="Ankyrin_rpt"/>
</dbReference>
<dbReference type="Pfam" id="PF00520">
    <property type="entry name" value="Ion_trans"/>
    <property type="match status" value="1"/>
</dbReference>
<evidence type="ECO:0000256" key="1">
    <source>
        <dbReference type="ARBA" id="ARBA00004141"/>
    </source>
</evidence>
<feature type="transmembrane region" description="Helical" evidence="12">
    <location>
        <begin position="697"/>
        <end position="715"/>
    </location>
</feature>
<evidence type="ECO:0000256" key="12">
    <source>
        <dbReference type="SAM" id="Phobius"/>
    </source>
</evidence>
<comment type="caution">
    <text evidence="14">The sequence shown here is derived from an EMBL/GenBank/DDBJ whole genome shotgun (WGS) entry which is preliminary data.</text>
</comment>
<keyword evidence="9 12" id="KW-0472">Membrane</keyword>
<dbReference type="PROSITE" id="PS50297">
    <property type="entry name" value="ANK_REP_REGION"/>
    <property type="match status" value="1"/>
</dbReference>
<evidence type="ECO:0000313" key="14">
    <source>
        <dbReference type="EMBL" id="KAH8371511.1"/>
    </source>
</evidence>
<keyword evidence="15" id="KW-1185">Reference proteome</keyword>
<keyword evidence="4 12" id="KW-0812">Transmembrane</keyword>
<keyword evidence="3" id="KW-0716">Sensory transduction</keyword>
<evidence type="ECO:0000313" key="15">
    <source>
        <dbReference type="Proteomes" id="UP001200034"/>
    </source>
</evidence>
<dbReference type="PANTHER" id="PTHR47143:SF4">
    <property type="entry name" value="TRANSIENT RECEPTOR POTENTIAL CATION CHANNEL PROTEIN PAINLESS"/>
    <property type="match status" value="1"/>
</dbReference>
<feature type="transmembrane region" description="Helical" evidence="12">
    <location>
        <begin position="556"/>
        <end position="574"/>
    </location>
</feature>
<dbReference type="EMBL" id="JAJJHW010002585">
    <property type="protein sequence ID" value="KAH8371511.1"/>
    <property type="molecule type" value="Genomic_DNA"/>
</dbReference>
<dbReference type="SMART" id="SM00248">
    <property type="entry name" value="ANK"/>
    <property type="match status" value="5"/>
</dbReference>
<keyword evidence="5" id="KW-0677">Repeat</keyword>
<name>A0AAD4PLU0_9MUSC</name>
<evidence type="ECO:0000256" key="6">
    <source>
        <dbReference type="ARBA" id="ARBA00022989"/>
    </source>
</evidence>
<evidence type="ECO:0000256" key="3">
    <source>
        <dbReference type="ARBA" id="ARBA00022606"/>
    </source>
</evidence>
<feature type="domain" description="Ion transport" evidence="13">
    <location>
        <begin position="490"/>
        <end position="730"/>
    </location>
</feature>
<gene>
    <name evidence="14" type="ORF">KR093_007773</name>
</gene>
<keyword evidence="10" id="KW-0407">Ion channel</keyword>
<dbReference type="Gene3D" id="1.25.40.20">
    <property type="entry name" value="Ankyrin repeat-containing domain"/>
    <property type="match status" value="2"/>
</dbReference>
<comment type="subcellular location">
    <subcellularLocation>
        <location evidence="1">Membrane</location>
        <topology evidence="1">Multi-pass membrane protein</topology>
    </subcellularLocation>
</comment>
<accession>A0AAD4PLU0</accession>
<reference evidence="14" key="1">
    <citation type="journal article" date="2021" name="Mol. Ecol. Resour.">
        <title>Phylogenomic analyses of the genus Drosophila reveals genomic signals of climate adaptation.</title>
        <authorList>
            <person name="Li F."/>
            <person name="Rane R.V."/>
            <person name="Luria V."/>
            <person name="Xiong Z."/>
            <person name="Chen J."/>
            <person name="Li Z."/>
            <person name="Catullo R.A."/>
            <person name="Griffin P.C."/>
            <person name="Schiffer M."/>
            <person name="Pearce S."/>
            <person name="Lee S.F."/>
            <person name="McElroy K."/>
            <person name="Stocker A."/>
            <person name="Shirriffs J."/>
            <person name="Cockerell F."/>
            <person name="Coppin C."/>
            <person name="Sgro C.M."/>
            <person name="Karger A."/>
            <person name="Cain J.W."/>
            <person name="Weber J.A."/>
            <person name="Santpere G."/>
            <person name="Kirschner M.W."/>
            <person name="Hoffmann A.A."/>
            <person name="Oakeshott J.G."/>
            <person name="Zhang G."/>
        </authorList>
    </citation>
    <scope>NUCLEOTIDE SEQUENCE</scope>
    <source>
        <strain evidence="14">BGI-SZ-2011g</strain>
    </source>
</reference>
<feature type="transmembrane region" description="Helical" evidence="12">
    <location>
        <begin position="624"/>
        <end position="642"/>
    </location>
</feature>
<dbReference type="SUPFAM" id="SSF48403">
    <property type="entry name" value="Ankyrin repeat"/>
    <property type="match status" value="2"/>
</dbReference>
<feature type="transmembrane region" description="Helical" evidence="12">
    <location>
        <begin position="518"/>
        <end position="536"/>
    </location>
</feature>
<evidence type="ECO:0000256" key="10">
    <source>
        <dbReference type="ARBA" id="ARBA00023303"/>
    </source>
</evidence>
<feature type="transmembrane region" description="Helical" evidence="12">
    <location>
        <begin position="581"/>
        <end position="604"/>
    </location>
</feature>
<evidence type="ECO:0000256" key="8">
    <source>
        <dbReference type="ARBA" id="ARBA00023065"/>
    </source>
</evidence>
<evidence type="ECO:0000256" key="7">
    <source>
        <dbReference type="ARBA" id="ARBA00023043"/>
    </source>
</evidence>
<evidence type="ECO:0000256" key="9">
    <source>
        <dbReference type="ARBA" id="ARBA00023136"/>
    </source>
</evidence>
<proteinExistence type="predicted"/>
<dbReference type="PANTHER" id="PTHR47143">
    <property type="entry name" value="TRANSIENT RECEPTOR POTENTIAL CATION CHANNEL PROTEIN PAINLESS"/>
    <property type="match status" value="1"/>
</dbReference>
<dbReference type="GO" id="GO:0034703">
    <property type="term" value="C:cation channel complex"/>
    <property type="evidence" value="ECO:0007669"/>
    <property type="project" value="UniProtKB-ARBA"/>
</dbReference>
<dbReference type="InterPro" id="IPR036770">
    <property type="entry name" value="Ankyrin_rpt-contain_sf"/>
</dbReference>
<dbReference type="Proteomes" id="UP001200034">
    <property type="component" value="Unassembled WGS sequence"/>
</dbReference>
<sequence length="906" mass="102040">MDLNGCGFSDPQAQLGLALAKRDIREFHAALEMGAQPTLQDERNTCIYEKALSTAGCAEFIEACLAHGCNVNYINAKHNKAAISYAADSRDPRNLAVLLSRPGVQVDRKYGQLTPLSSLAKNLTVDNVNEVRSCMQSLLQYGASPNLVDQSEMTPLHHVLRNNKIKAAKQDLVVLFLAQPNLDIDNYRNGQVRQLLQQQYPELALPPQREASADGEIDGERLLRQLRDGDESQFEQLLAEHQLNISEKDNLRNATQEQYHPLLVESIKRGKQRALEAVLRTGININKKPTGEATAPIELSIIWGNWQALNTLLHHPELKVAPGSALLNTVISRLDEQPLDDFCDHQRCFELLLASEHVNINEADPGGQVPLHYAVKYRNWKAVQTLLHHGAYIGPKSKFNELPIQDIPPELLEQHFDSCITTNAQKAGVQTFEIIINFANLMRQERVGMQDEMTPIAHIAESKELRHLLQHPLISSFLFLKWHRLSVIFYLNFLLYTLFTISIITHTLLKFHESDHQALTALFGLFSWIGIVYLIIREVTQFAMSPLQYLRSATNYMELALIALSISTCIESNYDAETHRVLAVLTILLVALEFCLLVGSLPVLSISTHMLMLRAVSSSFLKSFGLYSIFVVTFSLCFYILFGKPQEQEQKQPSAPGEEEGDFNSFSKPIEALIKTIVMFTGEFDAGDIKFNTVSTYLIFLLFVFFMTIVLFNLLNGLAVSDTQAIKAQAELNGAICRTNTLLRYEQVLTGRNGCTGFIVNSEPFRTVCHRLLNIYPNSMTVRQISILPNDGNMVLIPHMKVYELKELSNGGGKASASFQPLSTNAVPEQMKKLLDPPLKLLPCCCSVFSNKCSKIDNRTVKLALAVLDQKSNAEQKRQREQLTERRFQLMEQKLEQLLLLHQERN</sequence>
<dbReference type="AlphaFoldDB" id="A0AAD4PLU0"/>